<keyword evidence="3" id="KW-1185">Reference proteome</keyword>
<reference evidence="3" key="1">
    <citation type="submission" date="2014-09" db="EMBL/GenBank/DDBJ databases">
        <authorList>
            <person name="Sharma Rahul"/>
            <person name="Thines Marco"/>
        </authorList>
    </citation>
    <scope>NUCLEOTIDE SEQUENCE [LARGE SCALE GENOMIC DNA]</scope>
</reference>
<evidence type="ECO:0000313" key="3">
    <source>
        <dbReference type="Proteomes" id="UP000054928"/>
    </source>
</evidence>
<dbReference type="RefSeq" id="XP_024583787.1">
    <property type="nucleotide sequence ID" value="XM_024718383.1"/>
</dbReference>
<dbReference type="EMBL" id="CCYD01002577">
    <property type="protein sequence ID" value="CEG47418.1"/>
    <property type="molecule type" value="Genomic_DNA"/>
</dbReference>
<proteinExistence type="predicted"/>
<dbReference type="OrthoDB" id="103374at2759"/>
<evidence type="ECO:0000259" key="1">
    <source>
        <dbReference type="PROSITE" id="PS50013"/>
    </source>
</evidence>
<evidence type="ECO:0000313" key="2">
    <source>
        <dbReference type="EMBL" id="CEG47418.1"/>
    </source>
</evidence>
<dbReference type="AlphaFoldDB" id="A0A0P1AY79"/>
<dbReference type="Gene3D" id="2.40.50.40">
    <property type="match status" value="1"/>
</dbReference>
<name>A0A0P1AY79_PLAHL</name>
<dbReference type="Proteomes" id="UP000054928">
    <property type="component" value="Unassembled WGS sequence"/>
</dbReference>
<dbReference type="InterPro" id="IPR016197">
    <property type="entry name" value="Chromo-like_dom_sf"/>
</dbReference>
<sequence>MKGDKLMVRWVGLFRIIQELLTSFLIEHLLTKETFDVHVIRLKHYADDMLSVTEELKHHEWELLVGWHGLEDAEDSWESMGSIVKAVPDIVKAFVETQVLGEEWTDVQVSDLTTPYSG</sequence>
<dbReference type="PROSITE" id="PS50013">
    <property type="entry name" value="CHROMO_2"/>
    <property type="match status" value="1"/>
</dbReference>
<dbReference type="SUPFAM" id="SSF54160">
    <property type="entry name" value="Chromo domain-like"/>
    <property type="match status" value="1"/>
</dbReference>
<dbReference type="InterPro" id="IPR000953">
    <property type="entry name" value="Chromo/chromo_shadow_dom"/>
</dbReference>
<organism evidence="2 3">
    <name type="scientific">Plasmopara halstedii</name>
    <name type="common">Downy mildew of sunflower</name>
    <dbReference type="NCBI Taxonomy" id="4781"/>
    <lineage>
        <taxon>Eukaryota</taxon>
        <taxon>Sar</taxon>
        <taxon>Stramenopiles</taxon>
        <taxon>Oomycota</taxon>
        <taxon>Peronosporomycetes</taxon>
        <taxon>Peronosporales</taxon>
        <taxon>Peronosporaceae</taxon>
        <taxon>Plasmopara</taxon>
    </lineage>
</organism>
<dbReference type="GeneID" id="36399348"/>
<feature type="domain" description="Chromo" evidence="1">
    <location>
        <begin position="24"/>
        <end position="106"/>
    </location>
</feature>
<protein>
    <submittedName>
        <fullName evidence="2">Chromo domain/shadow</fullName>
    </submittedName>
</protein>
<accession>A0A0P1AY79</accession>